<name>A0A1I0L396_9ACTN</name>
<organism evidence="3 4">
    <name type="scientific">Nonomuraea wenchangensis</name>
    <dbReference type="NCBI Taxonomy" id="568860"/>
    <lineage>
        <taxon>Bacteria</taxon>
        <taxon>Bacillati</taxon>
        <taxon>Actinomycetota</taxon>
        <taxon>Actinomycetes</taxon>
        <taxon>Streptosporangiales</taxon>
        <taxon>Streptosporangiaceae</taxon>
        <taxon>Nonomuraea</taxon>
    </lineage>
</organism>
<evidence type="ECO:0000313" key="4">
    <source>
        <dbReference type="Proteomes" id="UP000199361"/>
    </source>
</evidence>
<dbReference type="AlphaFoldDB" id="A0A1I0L396"/>
<feature type="domain" description="Histidine kinase/HSP90-like ATPase" evidence="2">
    <location>
        <begin position="21"/>
        <end position="116"/>
    </location>
</feature>
<dbReference type="GO" id="GO:0004674">
    <property type="term" value="F:protein serine/threonine kinase activity"/>
    <property type="evidence" value="ECO:0007669"/>
    <property type="project" value="UniProtKB-KW"/>
</dbReference>
<dbReference type="STRING" id="568860.SAMN05421811_111139"/>
<keyword evidence="3" id="KW-0418">Kinase</keyword>
<keyword evidence="4" id="KW-1185">Reference proteome</keyword>
<dbReference type="InterPro" id="IPR050267">
    <property type="entry name" value="Anti-sigma-factor_SerPK"/>
</dbReference>
<protein>
    <submittedName>
        <fullName evidence="3">Anti-sigma regulatory factor (Ser/Thr protein kinase)</fullName>
    </submittedName>
</protein>
<evidence type="ECO:0000256" key="1">
    <source>
        <dbReference type="ARBA" id="ARBA00022527"/>
    </source>
</evidence>
<dbReference type="RefSeq" id="WP_091088077.1">
    <property type="nucleotide sequence ID" value="NZ_FOHX01000011.1"/>
</dbReference>
<reference evidence="3 4" key="1">
    <citation type="submission" date="2016-10" db="EMBL/GenBank/DDBJ databases">
        <authorList>
            <person name="de Groot N.N."/>
        </authorList>
    </citation>
    <scope>NUCLEOTIDE SEQUENCE [LARGE SCALE GENOMIC DNA]</scope>
    <source>
        <strain evidence="3 4">CGMCC 4.5598</strain>
    </source>
</reference>
<dbReference type="CDD" id="cd16936">
    <property type="entry name" value="HATPase_RsbW-like"/>
    <property type="match status" value="1"/>
</dbReference>
<accession>A0A1I0L396</accession>
<dbReference type="SUPFAM" id="SSF55874">
    <property type="entry name" value="ATPase domain of HSP90 chaperone/DNA topoisomerase II/histidine kinase"/>
    <property type="match status" value="1"/>
</dbReference>
<dbReference type="Pfam" id="PF13581">
    <property type="entry name" value="HATPase_c_2"/>
    <property type="match status" value="1"/>
</dbReference>
<dbReference type="InterPro" id="IPR036890">
    <property type="entry name" value="HATPase_C_sf"/>
</dbReference>
<dbReference type="PANTHER" id="PTHR35526:SF3">
    <property type="entry name" value="ANTI-SIGMA-F FACTOR RSBW"/>
    <property type="match status" value="1"/>
</dbReference>
<keyword evidence="1" id="KW-0723">Serine/threonine-protein kinase</keyword>
<dbReference type="Gene3D" id="3.30.565.10">
    <property type="entry name" value="Histidine kinase-like ATPase, C-terminal domain"/>
    <property type="match status" value="1"/>
</dbReference>
<proteinExistence type="predicted"/>
<evidence type="ECO:0000313" key="3">
    <source>
        <dbReference type="EMBL" id="SEU33213.1"/>
    </source>
</evidence>
<dbReference type="InterPro" id="IPR003594">
    <property type="entry name" value="HATPase_dom"/>
</dbReference>
<gene>
    <name evidence="3" type="ORF">SAMN05421811_111139</name>
</gene>
<dbReference type="Proteomes" id="UP000199361">
    <property type="component" value="Unassembled WGS sequence"/>
</dbReference>
<evidence type="ECO:0000259" key="2">
    <source>
        <dbReference type="Pfam" id="PF13581"/>
    </source>
</evidence>
<dbReference type="OrthoDB" id="3529510at2"/>
<dbReference type="EMBL" id="FOHX01000011">
    <property type="protein sequence ID" value="SEU33213.1"/>
    <property type="molecule type" value="Genomic_DNA"/>
</dbReference>
<sequence length="156" mass="17167">MTTTLRSPRRRGTRYVWPLREDARTVGHARTVIRRHLSALDLHPDLVHDAVLMVSELVTNALMYGEAPYELLLHVDAKDIMCVVVDGGPAPPEPGPPDLEAEHGRGLRIVARLSDGFYGCHPQRYATHPELVGKGTWFALPRQGPACAVVPIRPGA</sequence>
<keyword evidence="3" id="KW-0808">Transferase</keyword>
<dbReference type="PANTHER" id="PTHR35526">
    <property type="entry name" value="ANTI-SIGMA-F FACTOR RSBW-RELATED"/>
    <property type="match status" value="1"/>
</dbReference>